<dbReference type="InterPro" id="IPR002893">
    <property type="entry name" value="Znf_MYND"/>
</dbReference>
<organism evidence="7 8">
    <name type="scientific">Chaetoceros tenuissimus</name>
    <dbReference type="NCBI Taxonomy" id="426638"/>
    <lineage>
        <taxon>Eukaryota</taxon>
        <taxon>Sar</taxon>
        <taxon>Stramenopiles</taxon>
        <taxon>Ochrophyta</taxon>
        <taxon>Bacillariophyta</taxon>
        <taxon>Coscinodiscophyceae</taxon>
        <taxon>Chaetocerotophycidae</taxon>
        <taxon>Chaetocerotales</taxon>
        <taxon>Chaetocerotaceae</taxon>
        <taxon>Chaetoceros</taxon>
    </lineage>
</organism>
<reference evidence="7 8" key="1">
    <citation type="journal article" date="2021" name="Sci. Rep.">
        <title>The genome of the diatom Chaetoceros tenuissimus carries an ancient integrated fragment of an extant virus.</title>
        <authorList>
            <person name="Hongo Y."/>
            <person name="Kimura K."/>
            <person name="Takaki Y."/>
            <person name="Yoshida Y."/>
            <person name="Baba S."/>
            <person name="Kobayashi G."/>
            <person name="Nagasaki K."/>
            <person name="Hano T."/>
            <person name="Tomaru Y."/>
        </authorList>
    </citation>
    <scope>NUCLEOTIDE SEQUENCE [LARGE SCALE GENOMIC DNA]</scope>
    <source>
        <strain evidence="7 8">NIES-3715</strain>
    </source>
</reference>
<comment type="caution">
    <text evidence="7">The sequence shown here is derived from an EMBL/GenBank/DDBJ whole genome shotgun (WGS) entry which is preliminary data.</text>
</comment>
<dbReference type="AlphaFoldDB" id="A0AAD3CSF9"/>
<keyword evidence="3" id="KW-0862">Zinc</keyword>
<evidence type="ECO:0000313" key="8">
    <source>
        <dbReference type="Proteomes" id="UP001054902"/>
    </source>
</evidence>
<keyword evidence="2 4" id="KW-0863">Zinc-finger</keyword>
<evidence type="ECO:0000256" key="3">
    <source>
        <dbReference type="ARBA" id="ARBA00022833"/>
    </source>
</evidence>
<dbReference type="GO" id="GO:0008270">
    <property type="term" value="F:zinc ion binding"/>
    <property type="evidence" value="ECO:0007669"/>
    <property type="project" value="UniProtKB-KW"/>
</dbReference>
<evidence type="ECO:0000259" key="6">
    <source>
        <dbReference type="PROSITE" id="PS50865"/>
    </source>
</evidence>
<evidence type="ECO:0000313" key="7">
    <source>
        <dbReference type="EMBL" id="GFH50010.1"/>
    </source>
</evidence>
<name>A0AAD3CSF9_9STRA</name>
<dbReference type="SUPFAM" id="SSF144232">
    <property type="entry name" value="HIT/MYND zinc finger-like"/>
    <property type="match status" value="1"/>
</dbReference>
<feature type="domain" description="MYND-type" evidence="6">
    <location>
        <begin position="57"/>
        <end position="98"/>
    </location>
</feature>
<dbReference type="Proteomes" id="UP001054902">
    <property type="component" value="Unassembled WGS sequence"/>
</dbReference>
<gene>
    <name evidence="7" type="ORF">CTEN210_06486</name>
</gene>
<sequence length="410" mass="46832">MTTDREDTSSLAAKAALLHITGDSETEQKESKEKVEAADASKKDVNSVPDVPDYPSCDYCGDEFAGKLFCSQCRCAYYCSKECQKKHWKAPNGHKAKCSKMEEICKTKAQSFIDACNEFGADVFCTFIDKRDMLRPLYSFKDLIIEFKGLGDNGPYRKALDLGLNNCLYQLFMFERSHVKQRFELGLYVSIVYNVHCFLFRGKRNAPGNTFSCIDGYRVKQYVRCHKEAFEIWFRASLIVIEMFQTQGMDAVKSNDLDVFWEIQKVAYGISCSWMHVFTNKKAAKAILLGSSKEVDDTANERAKWIITQVKAILNNFTSIETPDNNVVEGQTNIFIALMQLRIEEFGIDIGDFVQLLEVKGGKKNRYEYLAIPLAEATIKKGRPLDTNENNQITQQYLVMCRKSHLGEYY</sequence>
<dbReference type="Gene3D" id="6.10.140.2220">
    <property type="match status" value="1"/>
</dbReference>
<evidence type="ECO:0000256" key="5">
    <source>
        <dbReference type="SAM" id="MobiDB-lite"/>
    </source>
</evidence>
<evidence type="ECO:0000256" key="4">
    <source>
        <dbReference type="PROSITE-ProRule" id="PRU00134"/>
    </source>
</evidence>
<evidence type="ECO:0000256" key="1">
    <source>
        <dbReference type="ARBA" id="ARBA00022723"/>
    </source>
</evidence>
<feature type="compositionally biased region" description="Basic and acidic residues" evidence="5">
    <location>
        <begin position="26"/>
        <end position="45"/>
    </location>
</feature>
<accession>A0AAD3CSF9</accession>
<feature type="region of interest" description="Disordered" evidence="5">
    <location>
        <begin position="21"/>
        <end position="47"/>
    </location>
</feature>
<dbReference type="EMBL" id="BLLK01000038">
    <property type="protein sequence ID" value="GFH50010.1"/>
    <property type="molecule type" value="Genomic_DNA"/>
</dbReference>
<dbReference type="PROSITE" id="PS50865">
    <property type="entry name" value="ZF_MYND_2"/>
    <property type="match status" value="1"/>
</dbReference>
<proteinExistence type="predicted"/>
<keyword evidence="1" id="KW-0479">Metal-binding</keyword>
<evidence type="ECO:0000256" key="2">
    <source>
        <dbReference type="ARBA" id="ARBA00022771"/>
    </source>
</evidence>
<keyword evidence="8" id="KW-1185">Reference proteome</keyword>
<protein>
    <recommendedName>
        <fullName evidence="6">MYND-type domain-containing protein</fullName>
    </recommendedName>
</protein>
<dbReference type="Pfam" id="PF01753">
    <property type="entry name" value="zf-MYND"/>
    <property type="match status" value="1"/>
</dbReference>